<evidence type="ECO:0000313" key="1">
    <source>
        <dbReference type="EMBL" id="CAD6198338.1"/>
    </source>
</evidence>
<dbReference type="Proteomes" id="UP000835052">
    <property type="component" value="Unassembled WGS sequence"/>
</dbReference>
<dbReference type="EMBL" id="CAJGYM010000123">
    <property type="protein sequence ID" value="CAD6198338.1"/>
    <property type="molecule type" value="Genomic_DNA"/>
</dbReference>
<accession>A0A8S1HST6</accession>
<sequence>MGIEWYREQFDQLTSSSGVVPSAPCLEEDDDVIKTPPVPPRKEKWAYPEPLPRLTICRLLTKRSNHNPVLTLSLRLSLGLSLSPSLSLSLSLRLSLKLNLNLNLSVQLKLKLNPHPRASSSRPVKTKTTTAFMSYPNKLNLPKFAELSTFNRVQINEPNLPKHDGEGRLCSDVFYCF</sequence>
<evidence type="ECO:0000313" key="2">
    <source>
        <dbReference type="Proteomes" id="UP000835052"/>
    </source>
</evidence>
<reference evidence="1" key="1">
    <citation type="submission" date="2020-10" db="EMBL/GenBank/DDBJ databases">
        <authorList>
            <person name="Kikuchi T."/>
        </authorList>
    </citation>
    <scope>NUCLEOTIDE SEQUENCE</scope>
    <source>
        <strain evidence="1">NKZ352</strain>
    </source>
</reference>
<dbReference type="AlphaFoldDB" id="A0A8S1HST6"/>
<proteinExistence type="predicted"/>
<protein>
    <submittedName>
        <fullName evidence="1">Uncharacterized protein</fullName>
    </submittedName>
</protein>
<keyword evidence="2" id="KW-1185">Reference proteome</keyword>
<organism evidence="1 2">
    <name type="scientific">Caenorhabditis auriculariae</name>
    <dbReference type="NCBI Taxonomy" id="2777116"/>
    <lineage>
        <taxon>Eukaryota</taxon>
        <taxon>Metazoa</taxon>
        <taxon>Ecdysozoa</taxon>
        <taxon>Nematoda</taxon>
        <taxon>Chromadorea</taxon>
        <taxon>Rhabditida</taxon>
        <taxon>Rhabditina</taxon>
        <taxon>Rhabditomorpha</taxon>
        <taxon>Rhabditoidea</taxon>
        <taxon>Rhabditidae</taxon>
        <taxon>Peloderinae</taxon>
        <taxon>Caenorhabditis</taxon>
    </lineage>
</organism>
<gene>
    <name evidence="1" type="ORF">CAUJ_LOCUS14244</name>
</gene>
<name>A0A8S1HST6_9PELO</name>
<comment type="caution">
    <text evidence="1">The sequence shown here is derived from an EMBL/GenBank/DDBJ whole genome shotgun (WGS) entry which is preliminary data.</text>
</comment>